<evidence type="ECO:0000313" key="2">
    <source>
        <dbReference type="Proteomes" id="UP001193748"/>
    </source>
</evidence>
<comment type="caution">
    <text evidence="1">The sequence shown here is derived from an EMBL/GenBank/DDBJ whole genome shotgun (WGS) entry which is preliminary data.</text>
</comment>
<sequence length="78" mass="9285">MDIKIDKTIEYKFLEAWEKGIDDKNVIITSKKSGESYKIDISEKQNKLKFYNPVIANWQSCTYVLPEEIFDVWYVTIE</sequence>
<name>A0AAX0B588_CLOBE</name>
<protein>
    <submittedName>
        <fullName evidence="1">Uncharacterized protein</fullName>
    </submittedName>
</protein>
<dbReference type="EMBL" id="JABSWW010000001">
    <property type="protein sequence ID" value="NRT90117.1"/>
    <property type="molecule type" value="Genomic_DNA"/>
</dbReference>
<dbReference type="RefSeq" id="WP_173711452.1">
    <property type="nucleotide sequence ID" value="NZ_JABSWW010000001.1"/>
</dbReference>
<gene>
    <name evidence="1" type="ORF">B0H41_003796</name>
</gene>
<accession>A0AAX0B588</accession>
<dbReference type="Proteomes" id="UP001193748">
    <property type="component" value="Unassembled WGS sequence"/>
</dbReference>
<organism evidence="1 2">
    <name type="scientific">Clostridium beijerinckii</name>
    <name type="common">Clostridium MP</name>
    <dbReference type="NCBI Taxonomy" id="1520"/>
    <lineage>
        <taxon>Bacteria</taxon>
        <taxon>Bacillati</taxon>
        <taxon>Bacillota</taxon>
        <taxon>Clostridia</taxon>
        <taxon>Eubacteriales</taxon>
        <taxon>Clostridiaceae</taxon>
        <taxon>Clostridium</taxon>
    </lineage>
</organism>
<evidence type="ECO:0000313" key="1">
    <source>
        <dbReference type="EMBL" id="NRT90117.1"/>
    </source>
</evidence>
<reference evidence="1" key="2">
    <citation type="journal article" date="2022" name="Nat. Biotechnol.">
        <title>Carbon-negative production of acetone and isopropanol by gas fermentation at industrial pilot scale.</title>
        <authorList>
            <person name="Liew F.E."/>
            <person name="Nogle R."/>
            <person name="Abdalla T."/>
            <person name="Rasor B.J."/>
            <person name="Canter C."/>
            <person name="Jensen R.O."/>
            <person name="Wang L."/>
            <person name="Strutz J."/>
            <person name="Chirania P."/>
            <person name="De Tissera S."/>
            <person name="Mueller A.P."/>
            <person name="Ruan Z."/>
            <person name="Gao A."/>
            <person name="Tran L."/>
            <person name="Engle N.L."/>
            <person name="Bromley J.C."/>
            <person name="Daniell J."/>
            <person name="Conrado R."/>
            <person name="Tschaplinski T.J."/>
            <person name="Giannone R.J."/>
            <person name="Hettich R.L."/>
            <person name="Karim A.S."/>
            <person name="Simpson S.D."/>
            <person name="Brown S.D."/>
            <person name="Leang C."/>
            <person name="Jewett M.C."/>
            <person name="Kopke M."/>
        </authorList>
    </citation>
    <scope>NUCLEOTIDE SEQUENCE</scope>
    <source>
        <strain evidence="1">DJ080</strain>
    </source>
</reference>
<reference evidence="1" key="1">
    <citation type="submission" date="2020-05" db="EMBL/GenBank/DDBJ databases">
        <authorList>
            <person name="Brown S."/>
            <person name="Huntemann M."/>
            <person name="Clum A."/>
            <person name="Spunde A."/>
            <person name="Palaniappan K."/>
            <person name="Ritter S."/>
            <person name="Mikhailova N."/>
            <person name="Chen I.-M."/>
            <person name="Stamatis D."/>
            <person name="Reddy T."/>
            <person name="O'Malley R."/>
            <person name="Daum C."/>
            <person name="Shapiro N."/>
            <person name="Ivanova N."/>
            <person name="Kyrpides N."/>
            <person name="Woyke T."/>
        </authorList>
    </citation>
    <scope>NUCLEOTIDE SEQUENCE</scope>
    <source>
        <strain evidence="1">DJ080</strain>
    </source>
</reference>
<proteinExistence type="predicted"/>
<dbReference type="AlphaFoldDB" id="A0AAX0B588"/>